<accession>A0AAU9DMU5</accession>
<gene>
    <name evidence="1" type="ORF">HLVA_02020</name>
</gene>
<evidence type="ECO:0000313" key="2">
    <source>
        <dbReference type="Proteomes" id="UP001321582"/>
    </source>
</evidence>
<dbReference type="RefSeq" id="WP_307904582.1">
    <property type="nucleotide sequence ID" value="NZ_AP027059.1"/>
</dbReference>
<organism evidence="1 2">
    <name type="scientific">Haliovirga abyssi</name>
    <dbReference type="NCBI Taxonomy" id="2996794"/>
    <lineage>
        <taxon>Bacteria</taxon>
        <taxon>Fusobacteriati</taxon>
        <taxon>Fusobacteriota</taxon>
        <taxon>Fusobacteriia</taxon>
        <taxon>Fusobacteriales</taxon>
        <taxon>Haliovirgaceae</taxon>
        <taxon>Haliovirga</taxon>
    </lineage>
</organism>
<name>A0AAU9DMU5_9FUSO</name>
<reference evidence="1 2" key="1">
    <citation type="submission" date="2022-11" db="EMBL/GenBank/DDBJ databases">
        <title>Haliovirga abyssi gen. nov., sp. nov., a mesophilic fermentative bacterium isolated from the Iheya North hydrothermal field and the proposal of Haliovirgaceae fam. nov.</title>
        <authorList>
            <person name="Miyazaki U."/>
            <person name="Tame A."/>
            <person name="Miyazaki J."/>
            <person name="Takai K."/>
            <person name="Sawayama S."/>
            <person name="Kitajima M."/>
            <person name="Okamoto A."/>
            <person name="Nakagawa S."/>
        </authorList>
    </citation>
    <scope>NUCLEOTIDE SEQUENCE [LARGE SCALE GENOMIC DNA]</scope>
    <source>
        <strain evidence="1 2">IC12</strain>
    </source>
</reference>
<keyword evidence="2" id="KW-1185">Reference proteome</keyword>
<dbReference type="AlphaFoldDB" id="A0AAU9DMU5"/>
<evidence type="ECO:0008006" key="3">
    <source>
        <dbReference type="Google" id="ProtNLM"/>
    </source>
</evidence>
<dbReference type="InterPro" id="IPR016024">
    <property type="entry name" value="ARM-type_fold"/>
</dbReference>
<dbReference type="Proteomes" id="UP001321582">
    <property type="component" value="Chromosome"/>
</dbReference>
<protein>
    <recommendedName>
        <fullName evidence="3">HEAT repeat domain-containing protein</fullName>
    </recommendedName>
</protein>
<dbReference type="KEGG" id="haby:HLVA_02020"/>
<proteinExistence type="predicted"/>
<dbReference type="InterPro" id="IPR011989">
    <property type="entry name" value="ARM-like"/>
</dbReference>
<evidence type="ECO:0000313" key="1">
    <source>
        <dbReference type="EMBL" id="BDU49633.1"/>
    </source>
</evidence>
<sequence length="358" mass="41674">MKELLEKLENGKTEEKLDIIEEIFEKRNFENYLVEIVDYLEKSKEGIVREKIVNYLKKYNNPKIVDKLLKFYESNDIFLRNVAVDIISQFYELPFANLTKMLNHENKHVRKLALDTLYNTHNPMVAGFISTALYDDEDINNVITAVEYLGKLKAYKYADDIAELLKDAEAPFLIITILGTLSLIGNKYSYMKVKDIYPDIEKVDALFLAPLLKFYKKFNGGELIEEILKLKSKYSLLYKEVIDIVKDFIDNGKPEEIDEKGEDIYNLLKELLEEKIPEANKYEVIHILALFEGEEVEYILVESLHNGSDILKIGATEELLKIDFNKYKDEIKKVIEDEKDENTKENLIILLEGDNNEA</sequence>
<dbReference type="SUPFAM" id="SSF48371">
    <property type="entry name" value="ARM repeat"/>
    <property type="match status" value="1"/>
</dbReference>
<dbReference type="Gene3D" id="1.25.10.10">
    <property type="entry name" value="Leucine-rich Repeat Variant"/>
    <property type="match status" value="1"/>
</dbReference>
<dbReference type="EMBL" id="AP027059">
    <property type="protein sequence ID" value="BDU49633.1"/>
    <property type="molecule type" value="Genomic_DNA"/>
</dbReference>